<evidence type="ECO:0000256" key="2">
    <source>
        <dbReference type="ARBA" id="ARBA00009321"/>
    </source>
</evidence>
<evidence type="ECO:0000313" key="7">
    <source>
        <dbReference type="EMBL" id="AWR86206.1"/>
    </source>
</evidence>
<feature type="domain" description="UDP-galactopyranose mutase C-terminal" evidence="6">
    <location>
        <begin position="153"/>
        <end position="355"/>
    </location>
</feature>
<dbReference type="PANTHER" id="PTHR21197:SF0">
    <property type="entry name" value="UDP-GALACTOPYRANOSE MUTASE"/>
    <property type="match status" value="1"/>
</dbReference>
<gene>
    <name evidence="7" type="ORF">Mtai_v1c09620</name>
</gene>
<dbReference type="NCBIfam" id="TIGR00031">
    <property type="entry name" value="UDP-GALP_mutase"/>
    <property type="match status" value="1"/>
</dbReference>
<evidence type="ECO:0000259" key="6">
    <source>
        <dbReference type="Pfam" id="PF03275"/>
    </source>
</evidence>
<dbReference type="SUPFAM" id="SSF54373">
    <property type="entry name" value="FAD-linked reductases, C-terminal domain"/>
    <property type="match status" value="1"/>
</dbReference>
<evidence type="ECO:0000256" key="1">
    <source>
        <dbReference type="ARBA" id="ARBA00001974"/>
    </source>
</evidence>
<comment type="similarity">
    <text evidence="2">Belongs to the UDP-galactopyranose/dTDP-fucopyranose mutase family.</text>
</comment>
<dbReference type="Proteomes" id="UP000263013">
    <property type="component" value="Chromosome"/>
</dbReference>
<dbReference type="InterPro" id="IPR015899">
    <property type="entry name" value="UDP-GalPyranose_mutase_C"/>
</dbReference>
<evidence type="ECO:0000256" key="3">
    <source>
        <dbReference type="ARBA" id="ARBA00022630"/>
    </source>
</evidence>
<evidence type="ECO:0000256" key="5">
    <source>
        <dbReference type="ARBA" id="ARBA00023235"/>
    </source>
</evidence>
<reference evidence="7 8" key="1">
    <citation type="submission" date="2017-05" db="EMBL/GenBank/DDBJ databases">
        <title>Complete genome sequence of Meiothermus taiwanensis WR-220.</title>
        <authorList>
            <person name="Wu W.-L."/>
            <person name="Lo W.-S."/>
            <person name="Kuo C.-H."/>
            <person name="Wu S.-H."/>
        </authorList>
    </citation>
    <scope>NUCLEOTIDE SEQUENCE [LARGE SCALE GENOMIC DNA]</scope>
    <source>
        <strain evidence="7 8">WR-220</strain>
    </source>
</reference>
<comment type="cofactor">
    <cofactor evidence="1">
        <name>FAD</name>
        <dbReference type="ChEBI" id="CHEBI:57692"/>
    </cofactor>
</comment>
<dbReference type="EMBL" id="CP021130">
    <property type="protein sequence ID" value="AWR86206.1"/>
    <property type="molecule type" value="Genomic_DNA"/>
</dbReference>
<keyword evidence="3" id="KW-0285">Flavoprotein</keyword>
<dbReference type="RefSeq" id="WP_027887261.1">
    <property type="nucleotide sequence ID" value="NZ_CP021130.1"/>
</dbReference>
<dbReference type="InterPro" id="IPR004379">
    <property type="entry name" value="UDP-GALP_mutase"/>
</dbReference>
<protein>
    <submittedName>
        <fullName evidence="7">UDP-galactopyranose mutase</fullName>
    </submittedName>
</protein>
<dbReference type="Pfam" id="PF13450">
    <property type="entry name" value="NAD_binding_8"/>
    <property type="match status" value="1"/>
</dbReference>
<dbReference type="PANTHER" id="PTHR21197">
    <property type="entry name" value="UDP-GALACTOPYRANOSE MUTASE"/>
    <property type="match status" value="1"/>
</dbReference>
<evidence type="ECO:0000256" key="4">
    <source>
        <dbReference type="ARBA" id="ARBA00022827"/>
    </source>
</evidence>
<sequence>MKVDWLIVGAGFTGAVLAERIASQMGQKVLVVERRNHIGGNAYDYYNEHGVLVHKYGPHIFHTNSKKVWDYLSQFTEWRPYYHRVLASVDGKLVPVPFNLNSLYALFPPKYAERLEEKLICSYGFGVKVPILRMREAEDAELRFLAEYIYKNVFYGYTLKQWELKPEELDPSVTGRVPVYISRDDRYFQDTYQAMPKHGYTLMFNRMLFHKNIKVLLNTSYREIVTEIHFNRMIYTGPIDAYFDYMYGPLPYRSLQFKFVTLEEEWHQSVGTINYPNEYDFTRITEQKYLTGQRLPRTTLVVEYPQAYQPTNNHCEPYYPIPREDNRAIHALYEREVKKLRGTVLFAGRLADYKYYNMDQAVARALKLFEEEILTKER</sequence>
<organism evidence="7 8">
    <name type="scientific">Meiothermus taiwanensis WR-220</name>
    <dbReference type="NCBI Taxonomy" id="1339250"/>
    <lineage>
        <taxon>Bacteria</taxon>
        <taxon>Thermotogati</taxon>
        <taxon>Deinococcota</taxon>
        <taxon>Deinococci</taxon>
        <taxon>Thermales</taxon>
        <taxon>Thermaceae</taxon>
        <taxon>Meiothermus</taxon>
    </lineage>
</organism>
<evidence type="ECO:0000313" key="8">
    <source>
        <dbReference type="Proteomes" id="UP000263013"/>
    </source>
</evidence>
<dbReference type="SUPFAM" id="SSF51971">
    <property type="entry name" value="Nucleotide-binding domain"/>
    <property type="match status" value="1"/>
</dbReference>
<accession>A0ABM6WGL4</accession>
<name>A0ABM6WGL4_9DEIN</name>
<keyword evidence="5" id="KW-0413">Isomerase</keyword>
<keyword evidence="4" id="KW-0274">FAD</keyword>
<keyword evidence="8" id="KW-1185">Reference proteome</keyword>
<dbReference type="Gene3D" id="3.40.50.720">
    <property type="entry name" value="NAD(P)-binding Rossmann-like Domain"/>
    <property type="match status" value="3"/>
</dbReference>
<proteinExistence type="inferred from homology"/>
<dbReference type="Pfam" id="PF03275">
    <property type="entry name" value="GLF"/>
    <property type="match status" value="1"/>
</dbReference>